<sequence>MTPAITAPRPIIPTIRALSLPFALPSAVLRPATEGPALPGTDDTDGHPAQAGGGPRFAWAVTGSGHFLEESLALAAALPDVDLFLSRAAEEVLAIYDIPLAALKARFRVFRDKTASAAPVGMLYGHRYHTTVIAPATSNTVAKCGFGISDTLPTNIFAQAGKLGIPGLVFACDTEPVVVTKGPQGWLKLHPRNIELENVERLRRIDHCQVACSIGELRAALDQRLRALSLTWNTSSF</sequence>
<dbReference type="SUPFAM" id="SSF52507">
    <property type="entry name" value="Homo-oligomeric flavin-containing Cys decarboxylases, HFCD"/>
    <property type="match status" value="1"/>
</dbReference>
<keyword evidence="3" id="KW-0614">Plasmid</keyword>
<evidence type="ECO:0000313" key="3">
    <source>
        <dbReference type="EMBL" id="QBY55612.1"/>
    </source>
</evidence>
<dbReference type="Pfam" id="PF02441">
    <property type="entry name" value="Flavoprotein"/>
    <property type="match status" value="1"/>
</dbReference>
<evidence type="ECO:0000259" key="2">
    <source>
        <dbReference type="Pfam" id="PF02441"/>
    </source>
</evidence>
<name>A0A4V1BZK2_9BURK</name>
<dbReference type="AlphaFoldDB" id="A0A4V1BZK2"/>
<geneLocation type="plasmid" evidence="3">
    <name>unnamed1</name>
</geneLocation>
<accession>A0A4V1BZK2</accession>
<evidence type="ECO:0000256" key="1">
    <source>
        <dbReference type="SAM" id="MobiDB-lite"/>
    </source>
</evidence>
<dbReference type="EMBL" id="CP038636">
    <property type="protein sequence ID" value="QBY55612.1"/>
    <property type="molecule type" value="Genomic_DNA"/>
</dbReference>
<evidence type="ECO:0000313" key="4">
    <source>
        <dbReference type="Proteomes" id="UP000295294"/>
    </source>
</evidence>
<dbReference type="InterPro" id="IPR036551">
    <property type="entry name" value="Flavin_trans-like"/>
</dbReference>
<reference evidence="3 4" key="1">
    <citation type="submission" date="2019-03" db="EMBL/GenBank/DDBJ databases">
        <title>Efficiently degradation of phenoxyalkanoic acid herbicides by Cupriavidus oxalaticus strain X32.</title>
        <authorList>
            <person name="Sheng X."/>
        </authorList>
    </citation>
    <scope>NUCLEOTIDE SEQUENCE [LARGE SCALE GENOMIC DNA]</scope>
    <source>
        <strain evidence="3 4">X32</strain>
        <plasmid evidence="3 4">unnamed1</plasmid>
    </source>
</reference>
<gene>
    <name evidence="3" type="ORF">E0W60_31950</name>
</gene>
<dbReference type="InterPro" id="IPR003382">
    <property type="entry name" value="Flavoprotein"/>
</dbReference>
<dbReference type="KEGG" id="cox:E0W60_31950"/>
<dbReference type="Proteomes" id="UP000295294">
    <property type="component" value="Plasmid unnamed1"/>
</dbReference>
<dbReference type="GO" id="GO:0003824">
    <property type="term" value="F:catalytic activity"/>
    <property type="evidence" value="ECO:0007669"/>
    <property type="project" value="InterPro"/>
</dbReference>
<proteinExistence type="predicted"/>
<feature type="region of interest" description="Disordered" evidence="1">
    <location>
        <begin position="33"/>
        <end position="54"/>
    </location>
</feature>
<organism evidence="3 4">
    <name type="scientific">Cupriavidus oxalaticus</name>
    <dbReference type="NCBI Taxonomy" id="96344"/>
    <lineage>
        <taxon>Bacteria</taxon>
        <taxon>Pseudomonadati</taxon>
        <taxon>Pseudomonadota</taxon>
        <taxon>Betaproteobacteria</taxon>
        <taxon>Burkholderiales</taxon>
        <taxon>Burkholderiaceae</taxon>
        <taxon>Cupriavidus</taxon>
    </lineage>
</organism>
<dbReference type="Gene3D" id="3.40.50.1950">
    <property type="entry name" value="Flavin prenyltransferase-like"/>
    <property type="match status" value="1"/>
</dbReference>
<protein>
    <submittedName>
        <fullName evidence="3">Dihydromethanopterin reductase</fullName>
    </submittedName>
</protein>
<dbReference type="OrthoDB" id="6382at2"/>
<feature type="domain" description="Flavoprotein" evidence="2">
    <location>
        <begin position="56"/>
        <end position="176"/>
    </location>
</feature>